<accession>D5L2P2</accession>
<dbReference type="EMBL" id="GU735363">
    <property type="protein sequence ID" value="ADE29301.1"/>
    <property type="molecule type" value="Genomic_DNA"/>
</dbReference>
<evidence type="ECO:0000313" key="1">
    <source>
        <dbReference type="EMBL" id="ADE29301.1"/>
    </source>
</evidence>
<protein>
    <submittedName>
        <fullName evidence="1">Uncharacterized protein</fullName>
    </submittedName>
</protein>
<organism evidence="1">
    <name type="scientific">uncultured virus</name>
    <dbReference type="NCBI Taxonomy" id="340016"/>
    <lineage>
        <taxon>Viruses</taxon>
        <taxon>environmental samples</taxon>
    </lineage>
</organism>
<sequence length="60" mass="6702">MTRRTIENKIEDLEQSVNRDNGLTIVPLDESGEVRGDSSIENSADMLVTISVSDETYATW</sequence>
<proteinExistence type="predicted"/>
<reference evidence="1" key="1">
    <citation type="journal article" date="2010" name="Environ. Microbiol.">
        <title>The metavirome of a hypersaline environment.</title>
        <authorList>
            <person name="Santos F."/>
            <person name="Yarza P."/>
            <person name="Parro V."/>
            <person name="Briones C."/>
            <person name="Anton J."/>
        </authorList>
    </citation>
    <scope>NUCLEOTIDE SEQUENCE</scope>
</reference>
<name>D5L2P2_9VIRU</name>